<dbReference type="PANTHER" id="PTHR33112">
    <property type="entry name" value="DOMAIN PROTEIN, PUTATIVE-RELATED"/>
    <property type="match status" value="1"/>
</dbReference>
<sequence>MRTSIEECVDLHGHTPLDQAFYPDRLLDVRCDPVRLVRKVDIVGNGASGSGRNAPPYSTLSYCWGSESEAQGQLKTTTATFPERLSGIKFEQMPPVLQDAVSLTRRLSIPYLWIDALCILQDPDDSTDWEKQSSVMNKIYGNSLVTLAAISSSSCQQHFCHRDKRIVRVQFKSDLCEDISGVIEIRFNQSTISSPYGFGSAHGVLRQSRWRSRGWTFPESYASTRLLALSMSDAFLICPSGLQYSGKPGGFLTDFNSCLGNIAWYIKDPEYFNEHWLRLATTYSQHAGADAFTQPTDALPAISGIARLFSSYLRQRPGDYLAGLWRRYMLHGLMWTRRRIYEQPKGLRDYITVVPSRQCGEYVCPSWSWIGKDVAAFGYNYGIYDHRPACRSLDGEVQQKGTQPYGKINSAVLLFHGNLAALPFNLERDDSFSSFRTQCRPWIMRPCGTSPRDHVTNYKWEFELDWVPPPEWSGDSELRMALLGSYTYNEDPESDEGSSEAEESESMEESGVEDSEGSEPEQDNTNRADSSGEDDNENNQWFWGLLLYEVGPTTIQEEHGYVRVGIFRSCTRQIQPKDEAIRYFEEFGEVTQIKIF</sequence>
<gene>
    <name evidence="3" type="ORF">QBC37DRAFT_329170</name>
</gene>
<dbReference type="Proteomes" id="UP001301769">
    <property type="component" value="Unassembled WGS sequence"/>
</dbReference>
<evidence type="ECO:0000259" key="2">
    <source>
        <dbReference type="Pfam" id="PF06985"/>
    </source>
</evidence>
<dbReference type="EMBL" id="MU858465">
    <property type="protein sequence ID" value="KAK4206230.1"/>
    <property type="molecule type" value="Genomic_DNA"/>
</dbReference>
<dbReference type="InterPro" id="IPR010730">
    <property type="entry name" value="HET"/>
</dbReference>
<evidence type="ECO:0000256" key="1">
    <source>
        <dbReference type="SAM" id="MobiDB-lite"/>
    </source>
</evidence>
<evidence type="ECO:0000313" key="4">
    <source>
        <dbReference type="Proteomes" id="UP001301769"/>
    </source>
</evidence>
<reference evidence="3" key="1">
    <citation type="journal article" date="2023" name="Mol. Phylogenet. Evol.">
        <title>Genome-scale phylogeny and comparative genomics of the fungal order Sordariales.</title>
        <authorList>
            <person name="Hensen N."/>
            <person name="Bonometti L."/>
            <person name="Westerberg I."/>
            <person name="Brannstrom I.O."/>
            <person name="Guillou S."/>
            <person name="Cros-Aarteil S."/>
            <person name="Calhoun S."/>
            <person name="Haridas S."/>
            <person name="Kuo A."/>
            <person name="Mondo S."/>
            <person name="Pangilinan J."/>
            <person name="Riley R."/>
            <person name="LaButti K."/>
            <person name="Andreopoulos B."/>
            <person name="Lipzen A."/>
            <person name="Chen C."/>
            <person name="Yan M."/>
            <person name="Daum C."/>
            <person name="Ng V."/>
            <person name="Clum A."/>
            <person name="Steindorff A."/>
            <person name="Ohm R.A."/>
            <person name="Martin F."/>
            <person name="Silar P."/>
            <person name="Natvig D.O."/>
            <person name="Lalanne C."/>
            <person name="Gautier V."/>
            <person name="Ament-Velasquez S.L."/>
            <person name="Kruys A."/>
            <person name="Hutchinson M.I."/>
            <person name="Powell A.J."/>
            <person name="Barry K."/>
            <person name="Miller A.N."/>
            <person name="Grigoriev I.V."/>
            <person name="Debuchy R."/>
            <person name="Gladieux P."/>
            <person name="Hiltunen Thoren M."/>
            <person name="Johannesson H."/>
        </authorList>
    </citation>
    <scope>NUCLEOTIDE SEQUENCE</scope>
    <source>
        <strain evidence="3">PSN293</strain>
    </source>
</reference>
<dbReference type="AlphaFoldDB" id="A0AAN7B2U5"/>
<feature type="region of interest" description="Disordered" evidence="1">
    <location>
        <begin position="488"/>
        <end position="535"/>
    </location>
</feature>
<accession>A0AAN7B2U5</accession>
<keyword evidence="4" id="KW-1185">Reference proteome</keyword>
<feature type="domain" description="Heterokaryon incompatibility" evidence="2">
    <location>
        <begin position="57"/>
        <end position="219"/>
    </location>
</feature>
<reference evidence="3" key="2">
    <citation type="submission" date="2023-05" db="EMBL/GenBank/DDBJ databases">
        <authorList>
            <consortium name="Lawrence Berkeley National Laboratory"/>
            <person name="Steindorff A."/>
            <person name="Hensen N."/>
            <person name="Bonometti L."/>
            <person name="Westerberg I."/>
            <person name="Brannstrom I.O."/>
            <person name="Guillou S."/>
            <person name="Cros-Aarteil S."/>
            <person name="Calhoun S."/>
            <person name="Haridas S."/>
            <person name="Kuo A."/>
            <person name="Mondo S."/>
            <person name="Pangilinan J."/>
            <person name="Riley R."/>
            <person name="Labutti K."/>
            <person name="Andreopoulos B."/>
            <person name="Lipzen A."/>
            <person name="Chen C."/>
            <person name="Yanf M."/>
            <person name="Daum C."/>
            <person name="Ng V."/>
            <person name="Clum A."/>
            <person name="Ohm R."/>
            <person name="Martin F."/>
            <person name="Silar P."/>
            <person name="Natvig D."/>
            <person name="Lalanne C."/>
            <person name="Gautier V."/>
            <person name="Ament-Velasquez S.L."/>
            <person name="Kruys A."/>
            <person name="Hutchinson M.I."/>
            <person name="Powell A.J."/>
            <person name="Barry K."/>
            <person name="Miller A.N."/>
            <person name="Grigoriev I.V."/>
            <person name="Debuchy R."/>
            <person name="Gladieux P."/>
            <person name="Thoren M.H."/>
            <person name="Johannesson H."/>
        </authorList>
    </citation>
    <scope>NUCLEOTIDE SEQUENCE</scope>
    <source>
        <strain evidence="3">PSN293</strain>
    </source>
</reference>
<evidence type="ECO:0000313" key="3">
    <source>
        <dbReference type="EMBL" id="KAK4206230.1"/>
    </source>
</evidence>
<dbReference type="PANTHER" id="PTHR33112:SF16">
    <property type="entry name" value="HETEROKARYON INCOMPATIBILITY DOMAIN-CONTAINING PROTEIN"/>
    <property type="match status" value="1"/>
</dbReference>
<name>A0AAN7B2U5_9PEZI</name>
<organism evidence="3 4">
    <name type="scientific">Rhypophila decipiens</name>
    <dbReference type="NCBI Taxonomy" id="261697"/>
    <lineage>
        <taxon>Eukaryota</taxon>
        <taxon>Fungi</taxon>
        <taxon>Dikarya</taxon>
        <taxon>Ascomycota</taxon>
        <taxon>Pezizomycotina</taxon>
        <taxon>Sordariomycetes</taxon>
        <taxon>Sordariomycetidae</taxon>
        <taxon>Sordariales</taxon>
        <taxon>Naviculisporaceae</taxon>
        <taxon>Rhypophila</taxon>
    </lineage>
</organism>
<proteinExistence type="predicted"/>
<feature type="compositionally biased region" description="Acidic residues" evidence="1">
    <location>
        <begin position="490"/>
        <end position="522"/>
    </location>
</feature>
<comment type="caution">
    <text evidence="3">The sequence shown here is derived from an EMBL/GenBank/DDBJ whole genome shotgun (WGS) entry which is preliminary data.</text>
</comment>
<dbReference type="Pfam" id="PF06985">
    <property type="entry name" value="HET"/>
    <property type="match status" value="1"/>
</dbReference>
<protein>
    <submittedName>
        <fullName evidence="3">Heterokaryon incompatibility protein-domain-containing protein</fullName>
    </submittedName>
</protein>